<comment type="caution">
    <text evidence="10">The sequence shown here is derived from an EMBL/GenBank/DDBJ whole genome shotgun (WGS) entry which is preliminary data.</text>
</comment>
<dbReference type="PANTHER" id="PTHR13710:SF84">
    <property type="entry name" value="ATP-DEPENDENT DNA HELICASE RECS-RELATED"/>
    <property type="match status" value="1"/>
</dbReference>
<evidence type="ECO:0000259" key="8">
    <source>
        <dbReference type="PROSITE" id="PS51192"/>
    </source>
</evidence>
<evidence type="ECO:0000256" key="5">
    <source>
        <dbReference type="ARBA" id="ARBA00023125"/>
    </source>
</evidence>
<dbReference type="GO" id="GO:0043138">
    <property type="term" value="F:3'-5' DNA helicase activity"/>
    <property type="evidence" value="ECO:0007669"/>
    <property type="project" value="TreeGrafter"/>
</dbReference>
<dbReference type="RefSeq" id="WP_135348529.1">
    <property type="nucleotide sequence ID" value="NZ_SRJD01000009.1"/>
</dbReference>
<dbReference type="GO" id="GO:0005737">
    <property type="term" value="C:cytoplasm"/>
    <property type="evidence" value="ECO:0007669"/>
    <property type="project" value="TreeGrafter"/>
</dbReference>
<dbReference type="GO" id="GO:0030894">
    <property type="term" value="C:replisome"/>
    <property type="evidence" value="ECO:0007669"/>
    <property type="project" value="TreeGrafter"/>
</dbReference>
<dbReference type="SUPFAM" id="SSF52540">
    <property type="entry name" value="P-loop containing nucleoside triphosphate hydrolases"/>
    <property type="match status" value="1"/>
</dbReference>
<dbReference type="InterPro" id="IPR027417">
    <property type="entry name" value="P-loop_NTPase"/>
</dbReference>
<keyword evidence="3 10" id="KW-0347">Helicase</keyword>
<keyword evidence="5" id="KW-0238">DNA-binding</keyword>
<dbReference type="SMART" id="SM00490">
    <property type="entry name" value="HELICc"/>
    <property type="match status" value="1"/>
</dbReference>
<dbReference type="EMBL" id="SRJD01000009">
    <property type="protein sequence ID" value="TGA98149.1"/>
    <property type="molecule type" value="Genomic_DNA"/>
</dbReference>
<gene>
    <name evidence="10" type="ORF">E4665_09365</name>
</gene>
<accession>A0A4Z0GM89</accession>
<evidence type="ECO:0000313" key="11">
    <source>
        <dbReference type="Proteomes" id="UP000298347"/>
    </source>
</evidence>
<dbReference type="InterPro" id="IPR011545">
    <property type="entry name" value="DEAD/DEAH_box_helicase_dom"/>
</dbReference>
<dbReference type="NCBIfam" id="TIGR00614">
    <property type="entry name" value="recQ_fam"/>
    <property type="match status" value="1"/>
</dbReference>
<dbReference type="GO" id="GO:0006310">
    <property type="term" value="P:DNA recombination"/>
    <property type="evidence" value="ECO:0007669"/>
    <property type="project" value="InterPro"/>
</dbReference>
<dbReference type="SMART" id="SM00487">
    <property type="entry name" value="DEXDc"/>
    <property type="match status" value="1"/>
</dbReference>
<dbReference type="GO" id="GO:0009378">
    <property type="term" value="F:four-way junction helicase activity"/>
    <property type="evidence" value="ECO:0007669"/>
    <property type="project" value="TreeGrafter"/>
</dbReference>
<dbReference type="InterPro" id="IPR014001">
    <property type="entry name" value="Helicase_ATP-bd"/>
</dbReference>
<dbReference type="InterPro" id="IPR032284">
    <property type="entry name" value="RecQ_Zn-bd"/>
</dbReference>
<dbReference type="Proteomes" id="UP000298347">
    <property type="component" value="Unassembled WGS sequence"/>
</dbReference>
<feature type="domain" description="Helicase C-terminal" evidence="9">
    <location>
        <begin position="236"/>
        <end position="387"/>
    </location>
</feature>
<dbReference type="InterPro" id="IPR002464">
    <property type="entry name" value="DNA/RNA_helicase_DEAH_CS"/>
</dbReference>
<evidence type="ECO:0000256" key="7">
    <source>
        <dbReference type="ARBA" id="ARBA00044550"/>
    </source>
</evidence>
<dbReference type="GO" id="GO:0043590">
    <property type="term" value="C:bacterial nucleoid"/>
    <property type="evidence" value="ECO:0007669"/>
    <property type="project" value="TreeGrafter"/>
</dbReference>
<sequence length="522" mass="59562">MDALQKPENRNRPIDQEMAKAEEVLHKVFGYSEFRNRQREVVNALLKHQDVFAMMPTGGGKSLCYQLPGYILNGLVLIVSPLLSLMEDQADSLRRLGENKVRTLNSMLNPEERKRVLSQLRQLRFLFISPEMIRQPRVSRALEKVPISLFVVDEAHCISQWGHEFRPDYLHLAEIRIRLGSPVCLALTATADQRVKKDIVRYLHLESAQQFLMSVDRPNISFIVLEAKNSEDKTNQLIELLGKVEFPGIIYCSGREWSEKLSKDISKRLGFRTAFYHGGMEPEDRRKIQNQFLSGELDILCCTNAFGMGINKADIRVVVHFHYPSTMNAYLQEVGRAARDGGQGLAVLLHSPADDRLPEAFIDSNYPSPSILKFALNQLDQGEYQLPKDSERFIDVIRIMGAGETAARFILEQFITKSSGRPVALLYDDCIRLIENRRSVQMKDLARMRSWISEKGCRRVSCLSYFGEKLETKPDLCCDRCGAKIGDFLSHQHSALNNSGIEVDWKKRLDRLLACEKVEPDS</sequence>
<dbReference type="FunFam" id="3.40.50.300:FF:001363">
    <property type="entry name" value="ATP-dependent DNA helicase RecQ"/>
    <property type="match status" value="1"/>
</dbReference>
<evidence type="ECO:0000259" key="9">
    <source>
        <dbReference type="PROSITE" id="PS51194"/>
    </source>
</evidence>
<feature type="domain" description="Helicase ATP-binding" evidence="8">
    <location>
        <begin position="42"/>
        <end position="209"/>
    </location>
</feature>
<keyword evidence="2" id="KW-0378">Hydrolase</keyword>
<dbReference type="PROSITE" id="PS51192">
    <property type="entry name" value="HELICASE_ATP_BIND_1"/>
    <property type="match status" value="1"/>
</dbReference>
<evidence type="ECO:0000313" key="10">
    <source>
        <dbReference type="EMBL" id="TGA98149.1"/>
    </source>
</evidence>
<dbReference type="InterPro" id="IPR001650">
    <property type="entry name" value="Helicase_C-like"/>
</dbReference>
<dbReference type="AlphaFoldDB" id="A0A4Z0GM89"/>
<dbReference type="CDD" id="cd17920">
    <property type="entry name" value="DEXHc_RecQ"/>
    <property type="match status" value="1"/>
</dbReference>
<dbReference type="InterPro" id="IPR004589">
    <property type="entry name" value="DNA_helicase_ATP-dep_RecQ"/>
</dbReference>
<dbReference type="OrthoDB" id="9763310at2"/>
<keyword evidence="4" id="KW-0067">ATP-binding</keyword>
<evidence type="ECO:0000256" key="4">
    <source>
        <dbReference type="ARBA" id="ARBA00022840"/>
    </source>
</evidence>
<dbReference type="GO" id="GO:0006281">
    <property type="term" value="P:DNA repair"/>
    <property type="evidence" value="ECO:0007669"/>
    <property type="project" value="TreeGrafter"/>
</dbReference>
<organism evidence="10 11">
    <name type="scientific">Sporolactobacillus shoreae</name>
    <dbReference type="NCBI Taxonomy" id="1465501"/>
    <lineage>
        <taxon>Bacteria</taxon>
        <taxon>Bacillati</taxon>
        <taxon>Bacillota</taxon>
        <taxon>Bacilli</taxon>
        <taxon>Bacillales</taxon>
        <taxon>Sporolactobacillaceae</taxon>
        <taxon>Sporolactobacillus</taxon>
    </lineage>
</organism>
<evidence type="ECO:0000256" key="6">
    <source>
        <dbReference type="ARBA" id="ARBA00044535"/>
    </source>
</evidence>
<dbReference type="Pfam" id="PF00271">
    <property type="entry name" value="Helicase_C"/>
    <property type="match status" value="1"/>
</dbReference>
<keyword evidence="1" id="KW-0547">Nucleotide-binding</keyword>
<proteinExistence type="predicted"/>
<evidence type="ECO:0000256" key="2">
    <source>
        <dbReference type="ARBA" id="ARBA00022801"/>
    </source>
</evidence>
<dbReference type="Pfam" id="PF16124">
    <property type="entry name" value="RecQ_Zn_bind"/>
    <property type="match status" value="1"/>
</dbReference>
<protein>
    <recommendedName>
        <fullName evidence="6">ATP-dependent DNA helicase RecQ</fullName>
    </recommendedName>
    <alternativeName>
        <fullName evidence="7">DNA 3'-5' helicase RecQ</fullName>
    </alternativeName>
</protein>
<dbReference type="PROSITE" id="PS00690">
    <property type="entry name" value="DEAH_ATP_HELICASE"/>
    <property type="match status" value="1"/>
</dbReference>
<dbReference type="Gene3D" id="3.40.50.300">
    <property type="entry name" value="P-loop containing nucleotide triphosphate hydrolases"/>
    <property type="match status" value="2"/>
</dbReference>
<dbReference type="GO" id="GO:0016787">
    <property type="term" value="F:hydrolase activity"/>
    <property type="evidence" value="ECO:0007669"/>
    <property type="project" value="UniProtKB-KW"/>
</dbReference>
<dbReference type="GO" id="GO:0003677">
    <property type="term" value="F:DNA binding"/>
    <property type="evidence" value="ECO:0007669"/>
    <property type="project" value="UniProtKB-KW"/>
</dbReference>
<dbReference type="Pfam" id="PF00270">
    <property type="entry name" value="DEAD"/>
    <property type="match status" value="1"/>
</dbReference>
<evidence type="ECO:0000256" key="3">
    <source>
        <dbReference type="ARBA" id="ARBA00022806"/>
    </source>
</evidence>
<name>A0A4Z0GM89_9BACL</name>
<reference evidence="10 11" key="1">
    <citation type="journal article" date="2015" name="Int. J. Syst. Evol. Microbiol.">
        <title>Sporolactobacillus shoreae sp. nov. and Sporolactobacillus spathodeae sp. nov., two spore-forming lactic acid bacteria isolated from tree barks in Thailand.</title>
        <authorList>
            <person name="Thamacharoensuk T."/>
            <person name="Kitahara M."/>
            <person name="Ohkuma M."/>
            <person name="Thongchul N."/>
            <person name="Tanasupawat S."/>
        </authorList>
    </citation>
    <scope>NUCLEOTIDE SEQUENCE [LARGE SCALE GENOMIC DNA]</scope>
    <source>
        <strain evidence="10 11">BK92</strain>
    </source>
</reference>
<dbReference type="PANTHER" id="PTHR13710">
    <property type="entry name" value="DNA HELICASE RECQ FAMILY MEMBER"/>
    <property type="match status" value="1"/>
</dbReference>
<keyword evidence="11" id="KW-1185">Reference proteome</keyword>
<evidence type="ECO:0000256" key="1">
    <source>
        <dbReference type="ARBA" id="ARBA00022741"/>
    </source>
</evidence>
<dbReference type="PROSITE" id="PS51194">
    <property type="entry name" value="HELICASE_CTER"/>
    <property type="match status" value="1"/>
</dbReference>
<dbReference type="GO" id="GO:0005524">
    <property type="term" value="F:ATP binding"/>
    <property type="evidence" value="ECO:0007669"/>
    <property type="project" value="UniProtKB-KW"/>
</dbReference>